<reference evidence="2 3" key="1">
    <citation type="journal article" date="2021" name="Elife">
        <title>Chloroplast acquisition without the gene transfer in kleptoplastic sea slugs, Plakobranchus ocellatus.</title>
        <authorList>
            <person name="Maeda T."/>
            <person name="Takahashi S."/>
            <person name="Yoshida T."/>
            <person name="Shimamura S."/>
            <person name="Takaki Y."/>
            <person name="Nagai Y."/>
            <person name="Toyoda A."/>
            <person name="Suzuki Y."/>
            <person name="Arimoto A."/>
            <person name="Ishii H."/>
            <person name="Satoh N."/>
            <person name="Nishiyama T."/>
            <person name="Hasebe M."/>
            <person name="Maruyama T."/>
            <person name="Minagawa J."/>
            <person name="Obokata J."/>
            <person name="Shigenobu S."/>
        </authorList>
    </citation>
    <scope>NUCLEOTIDE SEQUENCE [LARGE SCALE GENOMIC DNA]</scope>
</reference>
<sequence>MLGGPSIDGTRHAAHDLSARAVPQAKTPPSIGHSTTSQHNTSQPIMDLSDEDTLIMLTMLNNRKKKRKRWIVCCREHFLLRSSRGEFHRTFCSLMTRRDETLFFNYIRMSYRTYEELKNLVLPHLQPNGCNYREPISAEEKLVLALR</sequence>
<feature type="compositionally biased region" description="Polar residues" evidence="1">
    <location>
        <begin position="32"/>
        <end position="44"/>
    </location>
</feature>
<gene>
    <name evidence="2" type="ORF">PoB_002861800</name>
</gene>
<comment type="caution">
    <text evidence="2">The sequence shown here is derived from an EMBL/GenBank/DDBJ whole genome shotgun (WGS) entry which is preliminary data.</text>
</comment>
<evidence type="ECO:0000313" key="3">
    <source>
        <dbReference type="Proteomes" id="UP000735302"/>
    </source>
</evidence>
<evidence type="ECO:0000256" key="1">
    <source>
        <dbReference type="SAM" id="MobiDB-lite"/>
    </source>
</evidence>
<dbReference type="AlphaFoldDB" id="A0AAV4A656"/>
<proteinExistence type="predicted"/>
<organism evidence="2 3">
    <name type="scientific">Plakobranchus ocellatus</name>
    <dbReference type="NCBI Taxonomy" id="259542"/>
    <lineage>
        <taxon>Eukaryota</taxon>
        <taxon>Metazoa</taxon>
        <taxon>Spiralia</taxon>
        <taxon>Lophotrochozoa</taxon>
        <taxon>Mollusca</taxon>
        <taxon>Gastropoda</taxon>
        <taxon>Heterobranchia</taxon>
        <taxon>Euthyneura</taxon>
        <taxon>Panpulmonata</taxon>
        <taxon>Sacoglossa</taxon>
        <taxon>Placobranchoidea</taxon>
        <taxon>Plakobranchidae</taxon>
        <taxon>Plakobranchus</taxon>
    </lineage>
</organism>
<keyword evidence="3" id="KW-1185">Reference proteome</keyword>
<protein>
    <submittedName>
        <fullName evidence="2">Uncharacterized protein</fullName>
    </submittedName>
</protein>
<accession>A0AAV4A656</accession>
<name>A0AAV4A656_9GAST</name>
<feature type="region of interest" description="Disordered" evidence="1">
    <location>
        <begin position="22"/>
        <end position="44"/>
    </location>
</feature>
<evidence type="ECO:0000313" key="2">
    <source>
        <dbReference type="EMBL" id="GFO02113.1"/>
    </source>
</evidence>
<dbReference type="Proteomes" id="UP000735302">
    <property type="component" value="Unassembled WGS sequence"/>
</dbReference>
<dbReference type="EMBL" id="BLXT01003566">
    <property type="protein sequence ID" value="GFO02113.1"/>
    <property type="molecule type" value="Genomic_DNA"/>
</dbReference>